<dbReference type="RefSeq" id="WP_150358688.1">
    <property type="nucleotide sequence ID" value="NZ_JAJJPB010000052.1"/>
</dbReference>
<gene>
    <name evidence="2" type="ORF">LN736_18410</name>
</gene>
<comment type="caution">
    <text evidence="2">The sequence shown here is derived from an EMBL/GenBank/DDBJ whole genome shotgun (WGS) entry which is preliminary data.</text>
</comment>
<feature type="compositionally biased region" description="Polar residues" evidence="1">
    <location>
        <begin position="28"/>
        <end position="43"/>
    </location>
</feature>
<dbReference type="EMBL" id="JAJJPB010000052">
    <property type="protein sequence ID" value="MCC9296811.1"/>
    <property type="molecule type" value="Genomic_DNA"/>
</dbReference>
<accession>A0ABS8NAG2</accession>
<keyword evidence="3" id="KW-1185">Reference proteome</keyword>
<name>A0ABS8NAG2_9CLOT</name>
<feature type="region of interest" description="Disordered" evidence="1">
    <location>
        <begin position="1"/>
        <end position="58"/>
    </location>
</feature>
<reference evidence="2" key="1">
    <citation type="submission" date="2021-11" db="EMBL/GenBank/DDBJ databases">
        <authorList>
            <person name="Qingchun L."/>
            <person name="Dong Z."/>
            <person name="Zongwei Q."/>
            <person name="Jia Z."/>
            <person name="Duotao L."/>
        </authorList>
    </citation>
    <scope>NUCLEOTIDE SEQUENCE</scope>
    <source>
        <strain evidence="2">WLY-B-L2</strain>
    </source>
</reference>
<dbReference type="Proteomes" id="UP001165422">
    <property type="component" value="Unassembled WGS sequence"/>
</dbReference>
<proteinExistence type="predicted"/>
<evidence type="ECO:0000313" key="2">
    <source>
        <dbReference type="EMBL" id="MCC9296811.1"/>
    </source>
</evidence>
<sequence length="106" mass="12532">MDKKNMLSNNSNKKNKSKENKQKILLNEGNNIKSNKTINSDMLNNERQKNKGDKHMENVIDREKNINDEYNQMLKLKKVGKSLKDLLNIDQEDINKAIKEMRSEWK</sequence>
<feature type="compositionally biased region" description="Basic and acidic residues" evidence="1">
    <location>
        <begin position="44"/>
        <end position="58"/>
    </location>
</feature>
<evidence type="ECO:0000313" key="3">
    <source>
        <dbReference type="Proteomes" id="UP001165422"/>
    </source>
</evidence>
<organism evidence="2 3">
    <name type="scientific">Clostridium aromativorans</name>
    <dbReference type="NCBI Taxonomy" id="2836848"/>
    <lineage>
        <taxon>Bacteria</taxon>
        <taxon>Bacillati</taxon>
        <taxon>Bacillota</taxon>
        <taxon>Clostridia</taxon>
        <taxon>Eubacteriales</taxon>
        <taxon>Clostridiaceae</taxon>
        <taxon>Clostridium</taxon>
    </lineage>
</organism>
<evidence type="ECO:0000256" key="1">
    <source>
        <dbReference type="SAM" id="MobiDB-lite"/>
    </source>
</evidence>
<protein>
    <submittedName>
        <fullName evidence="2">Uncharacterized protein</fullName>
    </submittedName>
</protein>
<feature type="compositionally biased region" description="Low complexity" evidence="1">
    <location>
        <begin position="1"/>
        <end position="12"/>
    </location>
</feature>